<dbReference type="InterPro" id="IPR012338">
    <property type="entry name" value="Beta-lactam/transpept-like"/>
</dbReference>
<comment type="similarity">
    <text evidence="3">In the N-terminal section; belongs to the glycosyltransferase 51 family.</text>
</comment>
<keyword evidence="12" id="KW-0812">Transmembrane</keyword>
<keyword evidence="5" id="KW-0645">Protease</keyword>
<dbReference type="InterPro" id="IPR001264">
    <property type="entry name" value="Glyco_trans_51"/>
</dbReference>
<evidence type="ECO:0000256" key="8">
    <source>
        <dbReference type="ARBA" id="ARBA00022801"/>
    </source>
</evidence>
<feature type="domain" description="Glycosyl transferase family 51" evidence="14">
    <location>
        <begin position="74"/>
        <end position="226"/>
    </location>
</feature>
<evidence type="ECO:0000259" key="15">
    <source>
        <dbReference type="Pfam" id="PF06832"/>
    </source>
</evidence>
<dbReference type="AlphaFoldDB" id="A0A2K8UFJ6"/>
<evidence type="ECO:0000259" key="13">
    <source>
        <dbReference type="Pfam" id="PF00905"/>
    </source>
</evidence>
<sequence>MILDNLCSSVASRSFWDCRAPRSARYAVALVVVLALGWAGLGLIAAPLLVNRSNASCAVTDRAGKLLRLSLTGDEKFRLWVPLEALPLELQQATLRYEDRWFYRHPGVNPFALVRAAWGSVAASGRRQGASTLTMQLARQRFRLITHTLPGKLRQIGYALWLERHFSKDELLEAYLNLAPYGANIEGVGAAAWVYFHKPAAELSPDEARALVLIPQNPRSRAPLSPAGKGALQAAWRVAYGEDPGFERLGFRRREDLPLRAPHFAERVCGRGGEGLASTLDPTVQALAVELLNSFVRQHQAQGIRNAAAMVVQAPRMEVLAYVGSAGYFDRRIQGFVNGLKARRSPGSTLKPFVYALAIGQGLITPDTLLKDTALRTGGYQPENFEGNYLGPLSATAALVRSRNIPAVALAAQLRRPTLYQFLRLAGLKPAREEAFYGLTLALGGAEASMEELIGLYGLLANGGEYRALRWLRTDDGAGPRSAPQLLLPPAAYLVRRMLEANPPPERSFGLRSFSRNLPVAWKTGTSSGLKDAWALGLMGDWLAGVWVGNFDGAPNRHLVGRDLAGPLLFSILEAVGQEVPGDGSQPAPPPGLKAVEICPVSGALRSPWCPHGKTGWIIPGVSPIATCTVHRQVFINPGNGLRRCRGEEGGSEAQVAEFWDSDVLELFRLAGVRRASPPPFERPCGDLAGADAGAHPPTIVSPLVGMSYPLRADGNSRIEFSGVSDGGRHRLFWFVGDSFVGEGNTVFWPGRPGRFVVRVVDEQGQSAATVLTAIPVD</sequence>
<evidence type="ECO:0000313" key="16">
    <source>
        <dbReference type="EMBL" id="AUB84338.1"/>
    </source>
</evidence>
<proteinExistence type="inferred from homology"/>
<dbReference type="NCBIfam" id="TIGR02073">
    <property type="entry name" value="PBP_1c"/>
    <property type="match status" value="1"/>
</dbReference>
<dbReference type="InterPro" id="IPR050396">
    <property type="entry name" value="Glycosyltr_51/Transpeptidase"/>
</dbReference>
<dbReference type="InterPro" id="IPR023346">
    <property type="entry name" value="Lysozyme-like_dom_sf"/>
</dbReference>
<evidence type="ECO:0000256" key="2">
    <source>
        <dbReference type="ARBA" id="ARBA00007090"/>
    </source>
</evidence>
<dbReference type="InterPro" id="IPR011815">
    <property type="entry name" value="PBP_1c"/>
</dbReference>
<comment type="similarity">
    <text evidence="2">In the C-terminal section; belongs to the transpeptidase family.</text>
</comment>
<evidence type="ECO:0000256" key="7">
    <source>
        <dbReference type="ARBA" id="ARBA00022679"/>
    </source>
</evidence>
<keyword evidence="6" id="KW-0328">Glycosyltransferase</keyword>
<comment type="catalytic activity">
    <reaction evidence="11">
        <text>[GlcNAc-(1-&gt;4)-Mur2Ac(oyl-L-Ala-gamma-D-Glu-L-Lys-D-Ala-D-Ala)](n)-di-trans,octa-cis-undecaprenyl diphosphate + beta-D-GlcNAc-(1-&gt;4)-Mur2Ac(oyl-L-Ala-gamma-D-Glu-L-Lys-D-Ala-D-Ala)-di-trans,octa-cis-undecaprenyl diphosphate = [GlcNAc-(1-&gt;4)-Mur2Ac(oyl-L-Ala-gamma-D-Glu-L-Lys-D-Ala-D-Ala)](n+1)-di-trans,octa-cis-undecaprenyl diphosphate + di-trans,octa-cis-undecaprenyl diphosphate + H(+)</text>
        <dbReference type="Rhea" id="RHEA:23708"/>
        <dbReference type="Rhea" id="RHEA-COMP:9602"/>
        <dbReference type="Rhea" id="RHEA-COMP:9603"/>
        <dbReference type="ChEBI" id="CHEBI:15378"/>
        <dbReference type="ChEBI" id="CHEBI:58405"/>
        <dbReference type="ChEBI" id="CHEBI:60033"/>
        <dbReference type="ChEBI" id="CHEBI:78435"/>
        <dbReference type="EC" id="2.4.99.28"/>
    </reaction>
</comment>
<dbReference type="EC" id="2.4.99.28" evidence="10"/>
<feature type="transmembrane region" description="Helical" evidence="12">
    <location>
        <begin position="26"/>
        <end position="50"/>
    </location>
</feature>
<keyword evidence="17" id="KW-1185">Reference proteome</keyword>
<keyword evidence="9" id="KW-0511">Multifunctional enzyme</keyword>
<keyword evidence="12" id="KW-0472">Membrane</keyword>
<dbReference type="InterPro" id="IPR036950">
    <property type="entry name" value="PBP_transglycosylase"/>
</dbReference>
<dbReference type="Pfam" id="PF00905">
    <property type="entry name" value="Transpeptidase"/>
    <property type="match status" value="1"/>
</dbReference>
<dbReference type="InterPro" id="IPR009647">
    <property type="entry name" value="PBP_C"/>
</dbReference>
<reference evidence="16 17" key="1">
    <citation type="submission" date="2017-03" db="EMBL/GenBank/DDBJ databases">
        <title>Complete genome sequence of Candidatus 'Thiodictyon syntrophicum' sp. nov. strain Cad16T, a photolithoautotroph purple sulfur bacterium isolated from an alpine meromictic lake.</title>
        <authorList>
            <person name="Luedin S.M."/>
            <person name="Pothier J.F."/>
            <person name="Danza F."/>
            <person name="Storelli N."/>
            <person name="Wittwer M."/>
            <person name="Tonolla M."/>
        </authorList>
    </citation>
    <scope>NUCLEOTIDE SEQUENCE [LARGE SCALE GENOMIC DNA]</scope>
    <source>
        <strain evidence="16 17">Cad16T</strain>
    </source>
</reference>
<dbReference type="SUPFAM" id="SSF56601">
    <property type="entry name" value="beta-lactamase/transpeptidase-like"/>
    <property type="match status" value="1"/>
</dbReference>
<dbReference type="Pfam" id="PF00912">
    <property type="entry name" value="Transgly"/>
    <property type="match status" value="1"/>
</dbReference>
<feature type="domain" description="Penicillin-binding protein transpeptidase" evidence="13">
    <location>
        <begin position="308"/>
        <end position="527"/>
    </location>
</feature>
<comment type="pathway">
    <text evidence="1">Cell wall biogenesis; peptidoglycan biosynthesis.</text>
</comment>
<evidence type="ECO:0000259" key="14">
    <source>
        <dbReference type="Pfam" id="PF00912"/>
    </source>
</evidence>
<dbReference type="Pfam" id="PF06832">
    <property type="entry name" value="BiPBP_C"/>
    <property type="match status" value="1"/>
</dbReference>
<dbReference type="GO" id="GO:0008955">
    <property type="term" value="F:peptidoglycan glycosyltransferase activity"/>
    <property type="evidence" value="ECO:0007669"/>
    <property type="project" value="UniProtKB-EC"/>
</dbReference>
<protein>
    <recommendedName>
        <fullName evidence="10">peptidoglycan glycosyltransferase</fullName>
        <ecNumber evidence="10">2.4.99.28</ecNumber>
    </recommendedName>
</protein>
<keyword evidence="4" id="KW-0121">Carboxypeptidase</keyword>
<dbReference type="Gene3D" id="3.40.710.10">
    <property type="entry name" value="DD-peptidase/beta-lactamase superfamily"/>
    <property type="match status" value="1"/>
</dbReference>
<keyword evidence="7" id="KW-0808">Transferase</keyword>
<evidence type="ECO:0000256" key="9">
    <source>
        <dbReference type="ARBA" id="ARBA00023268"/>
    </source>
</evidence>
<gene>
    <name evidence="16" type="ORF">THSYN_27645</name>
</gene>
<dbReference type="GO" id="GO:0004180">
    <property type="term" value="F:carboxypeptidase activity"/>
    <property type="evidence" value="ECO:0007669"/>
    <property type="project" value="UniProtKB-KW"/>
</dbReference>
<evidence type="ECO:0000256" key="5">
    <source>
        <dbReference type="ARBA" id="ARBA00022670"/>
    </source>
</evidence>
<dbReference type="Proteomes" id="UP000232638">
    <property type="component" value="Chromosome"/>
</dbReference>
<dbReference type="Gene3D" id="1.10.3810.10">
    <property type="entry name" value="Biosynthetic peptidoglycan transglycosylase-like"/>
    <property type="match status" value="1"/>
</dbReference>
<feature type="domain" description="Penicillin-binding C-terminal" evidence="15">
    <location>
        <begin position="691"/>
        <end position="769"/>
    </location>
</feature>
<accession>A0A2K8UFJ6</accession>
<dbReference type="UniPathway" id="UPA00219"/>
<dbReference type="PANTHER" id="PTHR32282">
    <property type="entry name" value="BINDING PROTEIN TRANSPEPTIDASE, PUTATIVE-RELATED"/>
    <property type="match status" value="1"/>
</dbReference>
<evidence type="ECO:0000256" key="11">
    <source>
        <dbReference type="ARBA" id="ARBA00049902"/>
    </source>
</evidence>
<dbReference type="KEGG" id="tsy:THSYN_27645"/>
<dbReference type="GO" id="GO:0006508">
    <property type="term" value="P:proteolysis"/>
    <property type="evidence" value="ECO:0007669"/>
    <property type="project" value="UniProtKB-KW"/>
</dbReference>
<evidence type="ECO:0000256" key="4">
    <source>
        <dbReference type="ARBA" id="ARBA00022645"/>
    </source>
</evidence>
<name>A0A2K8UFJ6_9GAMM</name>
<evidence type="ECO:0000313" key="17">
    <source>
        <dbReference type="Proteomes" id="UP000232638"/>
    </source>
</evidence>
<dbReference type="EMBL" id="CP020370">
    <property type="protein sequence ID" value="AUB84338.1"/>
    <property type="molecule type" value="Genomic_DNA"/>
</dbReference>
<evidence type="ECO:0000256" key="12">
    <source>
        <dbReference type="SAM" id="Phobius"/>
    </source>
</evidence>
<dbReference type="GO" id="GO:0030288">
    <property type="term" value="C:outer membrane-bounded periplasmic space"/>
    <property type="evidence" value="ECO:0007669"/>
    <property type="project" value="TreeGrafter"/>
</dbReference>
<dbReference type="GO" id="GO:0009252">
    <property type="term" value="P:peptidoglycan biosynthetic process"/>
    <property type="evidence" value="ECO:0007669"/>
    <property type="project" value="UniProtKB-UniPathway"/>
</dbReference>
<organism evidence="16 17">
    <name type="scientific">Candidatus Thiodictyon syntrophicum</name>
    <dbReference type="NCBI Taxonomy" id="1166950"/>
    <lineage>
        <taxon>Bacteria</taxon>
        <taxon>Pseudomonadati</taxon>
        <taxon>Pseudomonadota</taxon>
        <taxon>Gammaproteobacteria</taxon>
        <taxon>Chromatiales</taxon>
        <taxon>Chromatiaceae</taxon>
        <taxon>Thiodictyon</taxon>
    </lineage>
</organism>
<dbReference type="InterPro" id="IPR001460">
    <property type="entry name" value="PCN-bd_Tpept"/>
</dbReference>
<keyword evidence="12" id="KW-1133">Transmembrane helix</keyword>
<evidence type="ECO:0000256" key="10">
    <source>
        <dbReference type="ARBA" id="ARBA00044770"/>
    </source>
</evidence>
<keyword evidence="8" id="KW-0378">Hydrolase</keyword>
<evidence type="ECO:0000256" key="3">
    <source>
        <dbReference type="ARBA" id="ARBA00007739"/>
    </source>
</evidence>
<dbReference type="SUPFAM" id="SSF53955">
    <property type="entry name" value="Lysozyme-like"/>
    <property type="match status" value="1"/>
</dbReference>
<evidence type="ECO:0000256" key="1">
    <source>
        <dbReference type="ARBA" id="ARBA00004752"/>
    </source>
</evidence>
<dbReference type="PANTHER" id="PTHR32282:SF15">
    <property type="entry name" value="PENICILLIN-BINDING PROTEIN 1C"/>
    <property type="match status" value="1"/>
</dbReference>
<dbReference type="GO" id="GO:0008658">
    <property type="term" value="F:penicillin binding"/>
    <property type="evidence" value="ECO:0007669"/>
    <property type="project" value="InterPro"/>
</dbReference>
<evidence type="ECO:0000256" key="6">
    <source>
        <dbReference type="ARBA" id="ARBA00022676"/>
    </source>
</evidence>